<feature type="transmembrane region" description="Helical" evidence="1">
    <location>
        <begin position="140"/>
        <end position="163"/>
    </location>
</feature>
<keyword evidence="1" id="KW-0472">Membrane</keyword>
<dbReference type="RefSeq" id="XP_018229845.1">
    <property type="nucleotide sequence ID" value="XM_018374100.1"/>
</dbReference>
<dbReference type="AlphaFoldDB" id="A0A0W4ZQC5"/>
<accession>A0A0W4ZQC5</accession>
<keyword evidence="1" id="KW-0812">Transmembrane</keyword>
<dbReference type="GeneID" id="28940355"/>
<proteinExistence type="predicted"/>
<sequence>MVRVRVRAGLAAPHREGWCEAVQVGGPGGRGVPAGVPGPEAPEAHEVYHLLDQCRQDAYCRREDIGKRRLPGLCGESAGERLPTQEGVWSGAAARRVVAMETVVMATYRWLQACPCVSPCVSRDLSKRRVAEDAGLAEQAVYTSGCIVCICVSLCIVCIRVVGAEEKWGKQRKGRVADVSYPKRVGLWSMNK</sequence>
<evidence type="ECO:0000313" key="3">
    <source>
        <dbReference type="Proteomes" id="UP000053447"/>
    </source>
</evidence>
<evidence type="ECO:0000256" key="1">
    <source>
        <dbReference type="SAM" id="Phobius"/>
    </source>
</evidence>
<comment type="caution">
    <text evidence="2">The sequence shown here is derived from an EMBL/GenBank/DDBJ whole genome shotgun (WGS) entry which is preliminary data.</text>
</comment>
<gene>
    <name evidence="2" type="ORF">T551_01837</name>
</gene>
<keyword evidence="1" id="KW-1133">Transmembrane helix</keyword>
<protein>
    <submittedName>
        <fullName evidence="2">Uncharacterized protein</fullName>
    </submittedName>
</protein>
<dbReference type="Proteomes" id="UP000053447">
    <property type="component" value="Unassembled WGS sequence"/>
</dbReference>
<reference evidence="3" key="1">
    <citation type="journal article" date="2016" name="Nat. Commun.">
        <title>Genome analysis of three Pneumocystis species reveals adaptation mechanisms to life exclusively in mammalian hosts.</title>
        <authorList>
            <person name="Ma L."/>
            <person name="Chen Z."/>
            <person name="Huang D.W."/>
            <person name="Kutty G."/>
            <person name="Ishihara M."/>
            <person name="Wang H."/>
            <person name="Abouelleil A."/>
            <person name="Bishop L."/>
            <person name="Davey E."/>
            <person name="Deng R."/>
            <person name="Deng X."/>
            <person name="Fan L."/>
            <person name="Fantoni G."/>
            <person name="Fitzgerald M."/>
            <person name="Gogineni E."/>
            <person name="Goldberg J.M."/>
            <person name="Handley G."/>
            <person name="Hu X."/>
            <person name="Huber C."/>
            <person name="Jiao X."/>
            <person name="Jones K."/>
            <person name="Levin J.Z."/>
            <person name="Liu Y."/>
            <person name="Macdonald P."/>
            <person name="Melnikov A."/>
            <person name="Raley C."/>
            <person name="Sassi M."/>
            <person name="Sherman B.T."/>
            <person name="Song X."/>
            <person name="Sykes S."/>
            <person name="Tran B."/>
            <person name="Walsh L."/>
            <person name="Xia Y."/>
            <person name="Yang J."/>
            <person name="Young S."/>
            <person name="Zeng Q."/>
            <person name="Zheng X."/>
            <person name="Stephens R."/>
            <person name="Nusbaum C."/>
            <person name="Birren B.W."/>
            <person name="Azadi P."/>
            <person name="Lempicki R.A."/>
            <person name="Cuomo C.A."/>
            <person name="Kovacs J.A."/>
        </authorList>
    </citation>
    <scope>NUCLEOTIDE SEQUENCE [LARGE SCALE GENOMIC DNA]</scope>
    <source>
        <strain evidence="3">RU7</strain>
    </source>
</reference>
<organism evidence="2 3">
    <name type="scientific">Pneumocystis jirovecii (strain RU7)</name>
    <name type="common">Human pneumocystis pneumonia agent</name>
    <dbReference type="NCBI Taxonomy" id="1408657"/>
    <lineage>
        <taxon>Eukaryota</taxon>
        <taxon>Fungi</taxon>
        <taxon>Dikarya</taxon>
        <taxon>Ascomycota</taxon>
        <taxon>Taphrinomycotina</taxon>
        <taxon>Pneumocystomycetes</taxon>
        <taxon>Pneumocystaceae</taxon>
        <taxon>Pneumocystis</taxon>
    </lineage>
</organism>
<evidence type="ECO:0000313" key="2">
    <source>
        <dbReference type="EMBL" id="KTW30554.1"/>
    </source>
</evidence>
<name>A0A0W4ZQC5_PNEJ7</name>
<dbReference type="EMBL" id="LFWA01000007">
    <property type="protein sequence ID" value="KTW30554.1"/>
    <property type="molecule type" value="Genomic_DNA"/>
</dbReference>
<keyword evidence="3" id="KW-1185">Reference proteome</keyword>
<dbReference type="VEuPathDB" id="FungiDB:T551_01837"/>